<dbReference type="Gene3D" id="1.10.260.40">
    <property type="entry name" value="lambda repressor-like DNA-binding domains"/>
    <property type="match status" value="1"/>
</dbReference>
<reference evidence="4" key="2">
    <citation type="submission" date="2015-07" db="EMBL/GenBank/DDBJ databases">
        <title>MeaNS - Measles Nucleotide Surveillance Program.</title>
        <authorList>
            <person name="Tran T."/>
            <person name="Druce J."/>
        </authorList>
    </citation>
    <scope>NUCLEOTIDE SEQUENCE</scope>
    <source>
        <strain evidence="4">DSM 9887</strain>
    </source>
</reference>
<evidence type="ECO:0000313" key="6">
    <source>
        <dbReference type="Proteomes" id="UP000319578"/>
    </source>
</evidence>
<dbReference type="InterPro" id="IPR001387">
    <property type="entry name" value="Cro/C1-type_HTH"/>
</dbReference>
<dbReference type="Proteomes" id="UP000036834">
    <property type="component" value="Unassembled WGS sequence"/>
</dbReference>
<dbReference type="GO" id="GO:0003700">
    <property type="term" value="F:DNA-binding transcription factor activity"/>
    <property type="evidence" value="ECO:0007669"/>
    <property type="project" value="TreeGrafter"/>
</dbReference>
<reference evidence="3 6" key="3">
    <citation type="submission" date="2019-06" db="EMBL/GenBank/DDBJ databases">
        <title>Whole genome shotgun sequence of Brevibacillus reuszeri NBRC 15719.</title>
        <authorList>
            <person name="Hosoyama A."/>
            <person name="Uohara A."/>
            <person name="Ohji S."/>
            <person name="Ichikawa N."/>
        </authorList>
    </citation>
    <scope>NUCLEOTIDE SEQUENCE [LARGE SCALE GENOMIC DNA]</scope>
    <source>
        <strain evidence="3 6">NBRC 15719</strain>
    </source>
</reference>
<dbReference type="EMBL" id="LGIQ01000005">
    <property type="protein sequence ID" value="KNB73153.1"/>
    <property type="molecule type" value="Genomic_DNA"/>
</dbReference>
<dbReference type="Proteomes" id="UP000319578">
    <property type="component" value="Unassembled WGS sequence"/>
</dbReference>
<dbReference type="GO" id="GO:0003677">
    <property type="term" value="F:DNA binding"/>
    <property type="evidence" value="ECO:0007669"/>
    <property type="project" value="UniProtKB-KW"/>
</dbReference>
<dbReference type="PANTHER" id="PTHR46797">
    <property type="entry name" value="HTH-TYPE TRANSCRIPTIONAL REGULATOR"/>
    <property type="match status" value="1"/>
</dbReference>
<dbReference type="STRING" id="54915.ADS79_04030"/>
<dbReference type="InterPro" id="IPR050807">
    <property type="entry name" value="TransReg_Diox_bact_type"/>
</dbReference>
<evidence type="ECO:0000256" key="1">
    <source>
        <dbReference type="ARBA" id="ARBA00023125"/>
    </source>
</evidence>
<evidence type="ECO:0000259" key="2">
    <source>
        <dbReference type="PROSITE" id="PS50943"/>
    </source>
</evidence>
<evidence type="ECO:0000313" key="3">
    <source>
        <dbReference type="EMBL" id="GED68506.1"/>
    </source>
</evidence>
<dbReference type="AlphaFoldDB" id="A0A0K9YWT8"/>
<evidence type="ECO:0000313" key="4">
    <source>
        <dbReference type="EMBL" id="KNB73153.1"/>
    </source>
</evidence>
<gene>
    <name evidence="4" type="ORF">ADS79_04030</name>
    <name evidence="3" type="ORF">BRE01_22080</name>
</gene>
<dbReference type="InterPro" id="IPR010982">
    <property type="entry name" value="Lambda_DNA-bd_dom_sf"/>
</dbReference>
<proteinExistence type="predicted"/>
<dbReference type="OrthoDB" id="9814553at2"/>
<dbReference type="PATRIC" id="fig|54915.3.peg.6181"/>
<accession>A0A0K9YWT8</accession>
<dbReference type="CDD" id="cd00093">
    <property type="entry name" value="HTH_XRE"/>
    <property type="match status" value="1"/>
</dbReference>
<dbReference type="EMBL" id="BJON01000008">
    <property type="protein sequence ID" value="GED68506.1"/>
    <property type="molecule type" value="Genomic_DNA"/>
</dbReference>
<name>A0A0K9YWT8_9BACL</name>
<dbReference type="GO" id="GO:0005829">
    <property type="term" value="C:cytosol"/>
    <property type="evidence" value="ECO:0007669"/>
    <property type="project" value="TreeGrafter"/>
</dbReference>
<keyword evidence="6" id="KW-1185">Reference proteome</keyword>
<dbReference type="PANTHER" id="PTHR46797:SF24">
    <property type="entry name" value="DNA-BINDING PHAGE PROTEIN"/>
    <property type="match status" value="1"/>
</dbReference>
<evidence type="ECO:0000313" key="5">
    <source>
        <dbReference type="Proteomes" id="UP000036834"/>
    </source>
</evidence>
<comment type="caution">
    <text evidence="4">The sequence shown here is derived from an EMBL/GenBank/DDBJ whole genome shotgun (WGS) entry which is preliminary data.</text>
</comment>
<protein>
    <submittedName>
        <fullName evidence="4">Transcriptional regulator</fullName>
    </submittedName>
</protein>
<keyword evidence="1" id="KW-0238">DNA-binding</keyword>
<dbReference type="SUPFAM" id="SSF47413">
    <property type="entry name" value="lambda repressor-like DNA-binding domains"/>
    <property type="match status" value="1"/>
</dbReference>
<feature type="domain" description="HTH cro/C1-type" evidence="2">
    <location>
        <begin position="12"/>
        <end position="66"/>
    </location>
</feature>
<organism evidence="4 5">
    <name type="scientific">Brevibacillus reuszeri</name>
    <dbReference type="NCBI Taxonomy" id="54915"/>
    <lineage>
        <taxon>Bacteria</taxon>
        <taxon>Bacillati</taxon>
        <taxon>Bacillota</taxon>
        <taxon>Bacilli</taxon>
        <taxon>Bacillales</taxon>
        <taxon>Paenibacillaceae</taxon>
        <taxon>Brevibacillus</taxon>
    </lineage>
</organism>
<sequence>MPEFRHLVGSRIRAIRKAKGLTQQNLAERSNLDDAYIGAVERGERNFSIDTLEKVLKALEISPVELFRSTNDLDDEKQAHRRALDEFIANTSDLSTDQIDIVTKINREIIRAFRLD</sequence>
<dbReference type="PROSITE" id="PS50943">
    <property type="entry name" value="HTH_CROC1"/>
    <property type="match status" value="1"/>
</dbReference>
<dbReference type="RefSeq" id="WP_049737141.1">
    <property type="nucleotide sequence ID" value="NZ_BJON01000008.1"/>
</dbReference>
<dbReference type="SMART" id="SM00530">
    <property type="entry name" value="HTH_XRE"/>
    <property type="match status" value="1"/>
</dbReference>
<dbReference type="Pfam" id="PF01381">
    <property type="entry name" value="HTH_3"/>
    <property type="match status" value="1"/>
</dbReference>
<reference evidence="5" key="1">
    <citation type="submission" date="2015-07" db="EMBL/GenBank/DDBJ databases">
        <title>Genome sequencing project for genomic taxonomy and phylogenomics of Bacillus-like bacteria.</title>
        <authorList>
            <person name="Liu B."/>
            <person name="Wang J."/>
            <person name="Zhu Y."/>
            <person name="Liu G."/>
            <person name="Chen Q."/>
            <person name="Chen Z."/>
            <person name="Lan J."/>
            <person name="Che J."/>
            <person name="Ge C."/>
            <person name="Shi H."/>
            <person name="Pan Z."/>
            <person name="Liu X."/>
        </authorList>
    </citation>
    <scope>NUCLEOTIDE SEQUENCE [LARGE SCALE GENOMIC DNA]</scope>
    <source>
        <strain evidence="5">DSM 9887</strain>
    </source>
</reference>